<dbReference type="Proteomes" id="UP000235162">
    <property type="component" value="Unassembled WGS sequence"/>
</dbReference>
<comment type="caution">
    <text evidence="2">The sequence shown here is derived from an EMBL/GenBank/DDBJ whole genome shotgun (WGS) entry which is preliminary data.</text>
</comment>
<dbReference type="EMBL" id="PKUR01000003">
    <property type="protein sequence ID" value="PLW85885.1"/>
    <property type="molecule type" value="Genomic_DNA"/>
</dbReference>
<accession>A0AAP8MDL9</accession>
<feature type="domain" description="Type 4 fimbrial biogenesis protein PilX N-terminal" evidence="1">
    <location>
        <begin position="9"/>
        <end position="58"/>
    </location>
</feature>
<proteinExistence type="predicted"/>
<dbReference type="InterPro" id="IPR025746">
    <property type="entry name" value="PilX_N_dom"/>
</dbReference>
<evidence type="ECO:0000313" key="2">
    <source>
        <dbReference type="EMBL" id="PLW85885.1"/>
    </source>
</evidence>
<dbReference type="AlphaFoldDB" id="A0AAP8MDL9"/>
<dbReference type="KEGG" id="hja:BST95_06405"/>
<name>A0AAP8MDL9_9GAMM</name>
<sequence length="167" mass="17626">MLKSYKHQSGIALATALLFLLVVTIIAVTAANNSALGLKMSTNMQDSYKSFQAAEAGIYGTMALAGTAQDPFNRQPIVNDPFTGLSGAHPLRNVADDPNNPDASNVDVDVILIGIDRTCPRPPGGRGGSSVGVFDCDYYHIQSEHRLPGRARTQVELGVVKTVIGSG</sequence>
<reference evidence="2 3" key="1">
    <citation type="submission" date="2018-01" db="EMBL/GenBank/DDBJ databases">
        <title>The draft genome sequence of Halioglobus japonicus S1-36.</title>
        <authorList>
            <person name="Du Z.-J."/>
            <person name="Shi M.-J."/>
        </authorList>
    </citation>
    <scope>NUCLEOTIDE SEQUENCE [LARGE SCALE GENOMIC DNA]</scope>
    <source>
        <strain evidence="2 3">S1-36</strain>
    </source>
</reference>
<organism evidence="2 3">
    <name type="scientific">Halioglobus japonicus</name>
    <dbReference type="NCBI Taxonomy" id="930805"/>
    <lineage>
        <taxon>Bacteria</taxon>
        <taxon>Pseudomonadati</taxon>
        <taxon>Pseudomonadota</taxon>
        <taxon>Gammaproteobacteria</taxon>
        <taxon>Cellvibrionales</taxon>
        <taxon>Halieaceae</taxon>
        <taxon>Halioglobus</taxon>
    </lineage>
</organism>
<evidence type="ECO:0000313" key="3">
    <source>
        <dbReference type="Proteomes" id="UP000235162"/>
    </source>
</evidence>
<dbReference type="Pfam" id="PF14341">
    <property type="entry name" value="PilX_N"/>
    <property type="match status" value="1"/>
</dbReference>
<evidence type="ECO:0000259" key="1">
    <source>
        <dbReference type="Pfam" id="PF14341"/>
    </source>
</evidence>
<gene>
    <name evidence="2" type="ORF">C0029_14960</name>
</gene>
<keyword evidence="3" id="KW-1185">Reference proteome</keyword>
<dbReference type="RefSeq" id="WP_084198583.1">
    <property type="nucleotide sequence ID" value="NZ_BMYL01000003.1"/>
</dbReference>
<protein>
    <recommendedName>
        <fullName evidence="1">Type 4 fimbrial biogenesis protein PilX N-terminal domain-containing protein</fullName>
    </recommendedName>
</protein>